<dbReference type="InterPro" id="IPR017900">
    <property type="entry name" value="4Fe4S_Fe_S_CS"/>
</dbReference>
<keyword evidence="5" id="KW-0560">Oxidoreductase</keyword>
<evidence type="ECO:0000256" key="1">
    <source>
        <dbReference type="ARBA" id="ARBA00022485"/>
    </source>
</evidence>
<evidence type="ECO:0000256" key="3">
    <source>
        <dbReference type="ARBA" id="ARBA00022694"/>
    </source>
</evidence>
<dbReference type="Pfam" id="PF13484">
    <property type="entry name" value="Fer4_16"/>
    <property type="match status" value="1"/>
</dbReference>
<evidence type="ECO:0000256" key="6">
    <source>
        <dbReference type="SAM" id="MobiDB-lite"/>
    </source>
</evidence>
<evidence type="ECO:0000256" key="4">
    <source>
        <dbReference type="ARBA" id="ARBA00022785"/>
    </source>
</evidence>
<reference evidence="8 9" key="1">
    <citation type="journal article" date="2020" name="J. Phycol.">
        <title>Comparative genome analysis reveals Cyanidiococcus gen. nov., a new extremophilic red algal genus sister to Cyanidioschyzon (Cyanidioschyzonaceae, Rhodophyta).</title>
        <authorList>
            <person name="Liu S.-L."/>
            <person name="Chiang Y.-R."/>
            <person name="Yoon H.S."/>
            <person name="Fu H.-Y."/>
        </authorList>
    </citation>
    <scope>NUCLEOTIDE SEQUENCE [LARGE SCALE GENOMIC DNA]</scope>
    <source>
        <strain evidence="8 9">THAL066</strain>
    </source>
</reference>
<dbReference type="SUPFAM" id="SSF46548">
    <property type="entry name" value="alpha-helical ferredoxin"/>
    <property type="match status" value="1"/>
</dbReference>
<gene>
    <name evidence="8" type="ORF">F1559_003760</name>
</gene>
<keyword evidence="1" id="KW-0411">Iron-sulfur</keyword>
<keyword evidence="4" id="KW-0671">Queuosine biosynthesis</keyword>
<dbReference type="InterPro" id="IPR004453">
    <property type="entry name" value="QueG"/>
</dbReference>
<accession>A0A7J7IJ72</accession>
<comment type="caution">
    <text evidence="8">The sequence shown here is derived from an EMBL/GenBank/DDBJ whole genome shotgun (WGS) entry which is preliminary data.</text>
</comment>
<dbReference type="GO" id="GO:0052693">
    <property type="term" value="F:epoxyqueuosine reductase activity"/>
    <property type="evidence" value="ECO:0007669"/>
    <property type="project" value="TreeGrafter"/>
</dbReference>
<evidence type="ECO:0000256" key="2">
    <source>
        <dbReference type="ARBA" id="ARBA00022490"/>
    </source>
</evidence>
<dbReference type="InterPro" id="IPR017896">
    <property type="entry name" value="4Fe4S_Fe-S-bd"/>
</dbReference>
<dbReference type="GO" id="GO:0008616">
    <property type="term" value="P:tRNA queuosine(34) biosynthetic process"/>
    <property type="evidence" value="ECO:0007669"/>
    <property type="project" value="UniProtKB-KW"/>
</dbReference>
<feature type="domain" description="4Fe-4S ferredoxin-type" evidence="7">
    <location>
        <begin position="350"/>
        <end position="380"/>
    </location>
</feature>
<keyword evidence="3" id="KW-0819">tRNA processing</keyword>
<dbReference type="Proteomes" id="UP000530660">
    <property type="component" value="Unassembled WGS sequence"/>
</dbReference>
<dbReference type="PROSITE" id="PS00198">
    <property type="entry name" value="4FE4S_FER_1"/>
    <property type="match status" value="1"/>
</dbReference>
<feature type="region of interest" description="Disordered" evidence="6">
    <location>
        <begin position="522"/>
        <end position="569"/>
    </location>
</feature>
<keyword evidence="1" id="KW-0479">Metal-binding</keyword>
<dbReference type="Gene3D" id="3.30.70.20">
    <property type="match status" value="1"/>
</dbReference>
<evidence type="ECO:0000313" key="9">
    <source>
        <dbReference type="Proteomes" id="UP000530660"/>
    </source>
</evidence>
<dbReference type="NCBIfam" id="TIGR00276">
    <property type="entry name" value="tRNA epoxyqueuosine(34) reductase QueG"/>
    <property type="match status" value="1"/>
</dbReference>
<evidence type="ECO:0000259" key="7">
    <source>
        <dbReference type="PROSITE" id="PS51379"/>
    </source>
</evidence>
<keyword evidence="2" id="KW-0963">Cytoplasm</keyword>
<keyword evidence="1" id="KW-0408">Iron</keyword>
<protein>
    <recommendedName>
        <fullName evidence="7">4Fe-4S ferredoxin-type domain-containing protein</fullName>
    </recommendedName>
</protein>
<name>A0A7J7IJ72_9RHOD</name>
<dbReference type="OrthoDB" id="448200at2759"/>
<keyword evidence="1" id="KW-0004">4Fe-4S</keyword>
<feature type="compositionally biased region" description="Polar residues" evidence="6">
    <location>
        <begin position="548"/>
        <end position="569"/>
    </location>
</feature>
<evidence type="ECO:0000313" key="8">
    <source>
        <dbReference type="EMBL" id="KAF6002800.1"/>
    </source>
</evidence>
<keyword evidence="9" id="KW-1185">Reference proteome</keyword>
<feature type="region of interest" description="Disordered" evidence="6">
    <location>
        <begin position="138"/>
        <end position="159"/>
    </location>
</feature>
<feature type="compositionally biased region" description="Basic residues" evidence="6">
    <location>
        <begin position="138"/>
        <end position="147"/>
    </location>
</feature>
<sequence>MAFSRCRTTSSTLFRSLWRRLGVSQVQRLKRLSLASSLRRRFDNRSGLGLPLERLENWLEARPSPKSRCLRTTYARCSSLRSSSETDAQDALPRRIEAAACRREESTSASSVSLKDASSPEYGTSSCLSNTACRGLHRSTPVRRRPRNMTPYRPPRNDVDYRHLVDNELPKIIQKLGLGPAAVLALNPQQAGPTEQAKKAYLSWLAAEYHGTMEYMARPDRIERCLNYERILPGVRAIIVTSLFYWPGKSGFPSPMNATSSDRGTVSCYAWGEDYHQVLGRKLKQLAEQVHAYAGGQGRYYVDTGALLERHIGEQAGLGFVGKNSLLIHPRLGSGFFLGEVLTTLPLPNKRPEVAGRGGCGRCRKCLTACPTEAIVQDRVVDARRCISYLTIELQGPIPLEFREPMGSMIYGCDICQRVCPWNQFDWQGRFESPLFGAVPRNVAEPDLLALIDLNEPTFQQIYASSPIRRIGLERLQRNAIVALGNVGSVERARPRLCRLVEETASDLLREHAQWAIKRIDQRQQQQQQQQPIGAPSLQVAGDAQRSPLESSASMINPASPLDAQNNTK</sequence>
<dbReference type="InterPro" id="IPR013542">
    <property type="entry name" value="QueG_DUF1730"/>
</dbReference>
<dbReference type="PANTHER" id="PTHR30002:SF4">
    <property type="entry name" value="EPOXYQUEUOSINE REDUCTASE"/>
    <property type="match status" value="1"/>
</dbReference>
<dbReference type="Pfam" id="PF08331">
    <property type="entry name" value="QueG_DUF1730"/>
    <property type="match status" value="1"/>
</dbReference>
<dbReference type="PROSITE" id="PS51379">
    <property type="entry name" value="4FE4S_FER_2"/>
    <property type="match status" value="1"/>
</dbReference>
<organism evidence="8 9">
    <name type="scientific">Cyanidiococcus yangmingshanensis</name>
    <dbReference type="NCBI Taxonomy" id="2690220"/>
    <lineage>
        <taxon>Eukaryota</taxon>
        <taxon>Rhodophyta</taxon>
        <taxon>Bangiophyceae</taxon>
        <taxon>Cyanidiales</taxon>
        <taxon>Cyanidiaceae</taxon>
        <taxon>Cyanidiococcus</taxon>
    </lineage>
</organism>
<dbReference type="AlphaFoldDB" id="A0A7J7IJ72"/>
<dbReference type="EMBL" id="VWRR01000009">
    <property type="protein sequence ID" value="KAF6002800.1"/>
    <property type="molecule type" value="Genomic_DNA"/>
</dbReference>
<evidence type="ECO:0000256" key="5">
    <source>
        <dbReference type="ARBA" id="ARBA00023002"/>
    </source>
</evidence>
<dbReference type="GO" id="GO:0051539">
    <property type="term" value="F:4 iron, 4 sulfur cluster binding"/>
    <property type="evidence" value="ECO:0007669"/>
    <property type="project" value="UniProtKB-KW"/>
</dbReference>
<proteinExistence type="predicted"/>
<dbReference type="PANTHER" id="PTHR30002">
    <property type="entry name" value="EPOXYQUEUOSINE REDUCTASE"/>
    <property type="match status" value="1"/>
</dbReference>